<evidence type="ECO:0000259" key="6">
    <source>
        <dbReference type="Pfam" id="PF18972"/>
    </source>
</evidence>
<dbReference type="Gene3D" id="1.25.40.10">
    <property type="entry name" value="Tetratricopeptide repeat domain"/>
    <property type="match status" value="1"/>
</dbReference>
<keyword evidence="5" id="KW-0175">Coiled coil</keyword>
<evidence type="ECO:0000256" key="1">
    <source>
        <dbReference type="ARBA" id="ARBA00022737"/>
    </source>
</evidence>
<dbReference type="EMBL" id="OZ004253">
    <property type="protein sequence ID" value="CAK7893219.1"/>
    <property type="molecule type" value="Genomic_DNA"/>
</dbReference>
<gene>
    <name evidence="7" type="primary">CNS1</name>
    <name evidence="7" type="ORF">CAAN4_A06326</name>
</gene>
<keyword evidence="2 4" id="KW-0802">TPR repeat</keyword>
<dbReference type="CDD" id="cd21381">
    <property type="entry name" value="CTWD_TTC4"/>
    <property type="match status" value="1"/>
</dbReference>
<evidence type="ECO:0000256" key="2">
    <source>
        <dbReference type="ARBA" id="ARBA00022803"/>
    </source>
</evidence>
<dbReference type="InterPro" id="IPR044059">
    <property type="entry name" value="Csn1/TTC4_wheel"/>
</dbReference>
<dbReference type="InterPro" id="IPR019734">
    <property type="entry name" value="TPR_rpt"/>
</dbReference>
<comment type="similarity">
    <text evidence="3">Belongs to the TTC4 family.</text>
</comment>
<evidence type="ECO:0000313" key="7">
    <source>
        <dbReference type="EMBL" id="CAK7893219.1"/>
    </source>
</evidence>
<dbReference type="InterPro" id="IPR011990">
    <property type="entry name" value="TPR-like_helical_dom_sf"/>
</dbReference>
<feature type="domain" description="Cns1/TTC4 wheel" evidence="6">
    <location>
        <begin position="281"/>
        <end position="400"/>
    </location>
</feature>
<evidence type="ECO:0000256" key="4">
    <source>
        <dbReference type="PROSITE-ProRule" id="PRU00339"/>
    </source>
</evidence>
<evidence type="ECO:0000313" key="8">
    <source>
        <dbReference type="Proteomes" id="UP001497600"/>
    </source>
</evidence>
<dbReference type="PANTHER" id="PTHR46035">
    <property type="entry name" value="TETRATRICOPEPTIDE REPEAT PROTEIN 4"/>
    <property type="match status" value="1"/>
</dbReference>
<dbReference type="Proteomes" id="UP001497600">
    <property type="component" value="Chromosome A"/>
</dbReference>
<feature type="coiled-coil region" evidence="5">
    <location>
        <begin position="216"/>
        <end position="248"/>
    </location>
</feature>
<keyword evidence="8" id="KW-1185">Reference proteome</keyword>
<dbReference type="PANTHER" id="PTHR46035:SF1">
    <property type="entry name" value="TETRATRICOPEPTIDE REPEAT PROTEIN 4"/>
    <property type="match status" value="1"/>
</dbReference>
<dbReference type="Pfam" id="PF18972">
    <property type="entry name" value="Wheel"/>
    <property type="match status" value="1"/>
</dbReference>
<evidence type="ECO:0000256" key="5">
    <source>
        <dbReference type="SAM" id="Coils"/>
    </source>
</evidence>
<feature type="repeat" description="TPR" evidence="4">
    <location>
        <begin position="180"/>
        <end position="213"/>
    </location>
</feature>
<name>A0ABP0E5Z2_9ASCO</name>
<accession>A0ABP0E5Z2</accession>
<reference evidence="7 8" key="1">
    <citation type="submission" date="2024-01" db="EMBL/GenBank/DDBJ databases">
        <authorList>
            <consortium name="Genoscope - CEA"/>
            <person name="William W."/>
        </authorList>
    </citation>
    <scope>NUCLEOTIDE SEQUENCE [LARGE SCALE GENOMIC DNA]</scope>
    <source>
        <strain evidence="7 8">29B2s-10</strain>
    </source>
</reference>
<proteinExistence type="inferred from homology"/>
<evidence type="ECO:0000256" key="3">
    <source>
        <dbReference type="ARBA" id="ARBA00023602"/>
    </source>
</evidence>
<dbReference type="SUPFAM" id="SSF48452">
    <property type="entry name" value="TPR-like"/>
    <property type="match status" value="1"/>
</dbReference>
<keyword evidence="1" id="KW-0677">Repeat</keyword>
<dbReference type="PROSITE" id="PS50005">
    <property type="entry name" value="TPR"/>
    <property type="match status" value="1"/>
</dbReference>
<dbReference type="SMART" id="SM00028">
    <property type="entry name" value="TPR"/>
    <property type="match status" value="3"/>
</dbReference>
<organism evidence="7 8">
    <name type="scientific">[Candida] anglica</name>
    <dbReference type="NCBI Taxonomy" id="148631"/>
    <lineage>
        <taxon>Eukaryota</taxon>
        <taxon>Fungi</taxon>
        <taxon>Dikarya</taxon>
        <taxon>Ascomycota</taxon>
        <taxon>Saccharomycotina</taxon>
        <taxon>Pichiomycetes</taxon>
        <taxon>Debaryomycetaceae</taxon>
        <taxon>Kurtzmaniella</taxon>
    </lineage>
</organism>
<protein>
    <submittedName>
        <fullName evidence="7">Hsp70/Hsp90 co-chaperone Cns1p</fullName>
    </submittedName>
</protein>
<sequence length="410" mass="46584">MSEPKIEEITDAAPSPAVAGAMEKAEEEIIQHFSEWDKRRYVPKPGEPDLPPQISQFANKSADEVMKELNRLPFFMTELDETDGEGGENLGVEALKSLAYDGEPDEIATNFKNQGNEAFKQKQYKTAITFYTKGIEVDCGVDAISAALHLNRAACHLEVKNYRSCIEDCKKVLLLDEKSVKACYRSGRAFFAIAKYEEARGILQYGLTLDPENKPIQETLVKVEAKEKALAEAAAKREREEKEKEMKQTILVNAIKLRHFTLVKTARPAELLEDAKIHLEDPLDHESQLIFPAMVVYPTLDEFDYVAEISELTTPIELLEIVLNRPRDWFEQKEERRDFATIKKLECYMETEQGGLVKLGKKVAVNQVLMADKPDVPLFDNSLRIYVVPKEQSATWLGTWNKKAALEKRK</sequence>